<reference evidence="1" key="1">
    <citation type="submission" date="2021-08" db="EMBL/GenBank/DDBJ databases">
        <title>The first chromosome-level gecko genome reveals the dynamic sex chromosomes of Neotropical dwarf geckos (Sphaerodactylidae: Sphaerodactylus).</title>
        <authorList>
            <person name="Pinto B.J."/>
            <person name="Keating S.E."/>
            <person name="Gamble T."/>
        </authorList>
    </citation>
    <scope>NUCLEOTIDE SEQUENCE</scope>
    <source>
        <strain evidence="1">TG3544</strain>
    </source>
</reference>
<dbReference type="EMBL" id="CM037630">
    <property type="protein sequence ID" value="KAH7987427.1"/>
    <property type="molecule type" value="Genomic_DNA"/>
</dbReference>
<comment type="caution">
    <text evidence="1">The sequence shown here is derived from an EMBL/GenBank/DDBJ whole genome shotgun (WGS) entry which is preliminary data.</text>
</comment>
<gene>
    <name evidence="1" type="ORF">K3G42_004934</name>
</gene>
<dbReference type="Proteomes" id="UP000827872">
    <property type="component" value="Linkage Group LG17"/>
</dbReference>
<evidence type="ECO:0000313" key="2">
    <source>
        <dbReference type="Proteomes" id="UP000827872"/>
    </source>
</evidence>
<proteinExistence type="predicted"/>
<evidence type="ECO:0000313" key="1">
    <source>
        <dbReference type="EMBL" id="KAH7987427.1"/>
    </source>
</evidence>
<keyword evidence="2" id="KW-1185">Reference proteome</keyword>
<accession>A0ACB8E5N8</accession>
<organism evidence="1 2">
    <name type="scientific">Sphaerodactylus townsendi</name>
    <dbReference type="NCBI Taxonomy" id="933632"/>
    <lineage>
        <taxon>Eukaryota</taxon>
        <taxon>Metazoa</taxon>
        <taxon>Chordata</taxon>
        <taxon>Craniata</taxon>
        <taxon>Vertebrata</taxon>
        <taxon>Euteleostomi</taxon>
        <taxon>Lepidosauria</taxon>
        <taxon>Squamata</taxon>
        <taxon>Bifurcata</taxon>
        <taxon>Gekkota</taxon>
        <taxon>Sphaerodactylidae</taxon>
        <taxon>Sphaerodactylus</taxon>
    </lineage>
</organism>
<name>A0ACB8E5N8_9SAUR</name>
<protein>
    <submittedName>
        <fullName evidence="1">Uncharacterized protein</fullName>
    </submittedName>
</protein>
<sequence length="164" mass="18752">MWCGVRAGPQWNHRHPGQDERDQTPPGPASWPSRDAAPFFIRPPACLRTRSTPRRDNIDVPLKLCVTSNLKGQTVPSIELHHFGFWYNTGHPVVLCTDDKGVFATDLSREYQLVAETFQLSREQVWHLSYHAIDYVFAGARTKAELKEKWNKLKPSLLSQDAFP</sequence>